<gene>
    <name evidence="2" type="ORF">GCM10023214_15820</name>
</gene>
<name>A0ABP9Q9G7_9PSEU</name>
<protein>
    <submittedName>
        <fullName evidence="2">Uncharacterized protein</fullName>
    </submittedName>
</protein>
<evidence type="ECO:0000313" key="3">
    <source>
        <dbReference type="Proteomes" id="UP001500192"/>
    </source>
</evidence>
<dbReference type="Proteomes" id="UP001500192">
    <property type="component" value="Unassembled WGS sequence"/>
</dbReference>
<keyword evidence="3" id="KW-1185">Reference proteome</keyword>
<accession>A0ABP9Q9G7</accession>
<proteinExistence type="predicted"/>
<comment type="caution">
    <text evidence="2">The sequence shown here is derived from an EMBL/GenBank/DDBJ whole genome shotgun (WGS) entry which is preliminary data.</text>
</comment>
<sequence>MARFEAGLVVVPWARFRAGPLVCPRGRFQGGPLICPAGPFKGSGYGCQSVGRRSGPFRALPPPSRLATTKTREISDRRTTGDRPGWGRSADQGKRNSGVTRVIHNNHPYNRRKVLRLGRRNTARFGECEPHAPGRWAVRSFGYPL</sequence>
<reference evidence="3" key="1">
    <citation type="journal article" date="2019" name="Int. J. Syst. Evol. Microbiol.">
        <title>The Global Catalogue of Microorganisms (GCM) 10K type strain sequencing project: providing services to taxonomists for standard genome sequencing and annotation.</title>
        <authorList>
            <consortium name="The Broad Institute Genomics Platform"/>
            <consortium name="The Broad Institute Genome Sequencing Center for Infectious Disease"/>
            <person name="Wu L."/>
            <person name="Ma J."/>
        </authorList>
    </citation>
    <scope>NUCLEOTIDE SEQUENCE [LARGE SCALE GENOMIC DNA]</scope>
    <source>
        <strain evidence="3">JCM 18054</strain>
    </source>
</reference>
<evidence type="ECO:0000313" key="2">
    <source>
        <dbReference type="EMBL" id="GAA5156996.1"/>
    </source>
</evidence>
<organism evidence="2 3">
    <name type="scientific">Amycolatopsis dongchuanensis</name>
    <dbReference type="NCBI Taxonomy" id="1070866"/>
    <lineage>
        <taxon>Bacteria</taxon>
        <taxon>Bacillati</taxon>
        <taxon>Actinomycetota</taxon>
        <taxon>Actinomycetes</taxon>
        <taxon>Pseudonocardiales</taxon>
        <taxon>Pseudonocardiaceae</taxon>
        <taxon>Amycolatopsis</taxon>
    </lineage>
</organism>
<feature type="compositionally biased region" description="Basic and acidic residues" evidence="1">
    <location>
        <begin position="70"/>
        <end position="81"/>
    </location>
</feature>
<dbReference type="EMBL" id="BAABIB010000043">
    <property type="protein sequence ID" value="GAA5156996.1"/>
    <property type="molecule type" value="Genomic_DNA"/>
</dbReference>
<evidence type="ECO:0000256" key="1">
    <source>
        <dbReference type="SAM" id="MobiDB-lite"/>
    </source>
</evidence>
<feature type="region of interest" description="Disordered" evidence="1">
    <location>
        <begin position="54"/>
        <end position="99"/>
    </location>
</feature>